<comment type="caution">
    <text evidence="6">The sequence shown here is derived from an EMBL/GenBank/DDBJ whole genome shotgun (WGS) entry which is preliminary data.</text>
</comment>
<dbReference type="InterPro" id="IPR003959">
    <property type="entry name" value="ATPase_AAA_core"/>
</dbReference>
<gene>
    <name evidence="6" type="ORF">QUV96_05590</name>
</gene>
<dbReference type="CDD" id="cd00009">
    <property type="entry name" value="AAA"/>
    <property type="match status" value="1"/>
</dbReference>
<name>A0ABT7UCH7_9FIRM</name>
<dbReference type="SUPFAM" id="SSF81923">
    <property type="entry name" value="Double Clp-N motif"/>
    <property type="match status" value="1"/>
</dbReference>
<dbReference type="Gene3D" id="3.40.50.300">
    <property type="entry name" value="P-loop containing nucleotide triphosphate hydrolases"/>
    <property type="match status" value="1"/>
</dbReference>
<reference evidence="6" key="1">
    <citation type="submission" date="2023-06" db="EMBL/GenBank/DDBJ databases">
        <title>Identification and characterization of horizontal gene transfer across gut microbiota members of farm animals based on homology search.</title>
        <authorList>
            <person name="Schwarzerova J."/>
            <person name="Nykrynova M."/>
            <person name="Jureckova K."/>
            <person name="Cejkova D."/>
            <person name="Rychlik I."/>
        </authorList>
    </citation>
    <scope>NUCLEOTIDE SEQUENCE</scope>
    <source>
        <strain evidence="6">ET39</strain>
    </source>
</reference>
<dbReference type="PANTHER" id="PTHR11638">
    <property type="entry name" value="ATP-DEPENDENT CLP PROTEASE"/>
    <property type="match status" value="1"/>
</dbReference>
<sequence>MMSLKQKAMLERAKMEAQRMGNDYVGSEHLLLALLHQNEGCLAKGLAAQGIYYFQVRSDAEILFGMKEQPTQQLQITAIADTLLAQCEQLQQERPQQSFEDCMGEVLLSHPSSVAMELLRRYDVCLEELHVAGKKRGGIAALNALEALHCLNFATRQGFVEREEQLELLVEILLRREKANPLLVGEAGVGKSALVEALAQRIEAGEIAALKDHYIYALDINTLVAGTRYRGDFEEKLKKLIAAFRSHPNAILFIDELHQVIGAGRSEGSIDVASVLKPCLARRQLRCIGATTLEEYERHIEKDPALQRRFQCVRLMEPDPQQTRRILMARCEEYAGFHQVEIAGELIPTMIACADYYLPFGHFPDKALDVLDLSCAYARAHAQDKVDETCVREVIASLSQIPVDVEQRTRQTLEVLTQRCPDLPLRQLTEALQGLGEHRRQKTLLGCWALSGEPRQCRHMLQLLAEEFFHQEDCLTLDMNVYPFLCGEVLQRLYRQPYTILCIEHFDDALEELRSLLLRAIREGAFWGEGRQVSLRHTLVVFLQDSEDLCGELSALVGSHFQLEGSAPCLLS</sequence>
<dbReference type="Pfam" id="PF00004">
    <property type="entry name" value="AAA"/>
    <property type="match status" value="1"/>
</dbReference>
<dbReference type="InterPro" id="IPR003593">
    <property type="entry name" value="AAA+_ATPase"/>
</dbReference>
<feature type="domain" description="Clp R" evidence="5">
    <location>
        <begin position="1"/>
        <end position="69"/>
    </location>
</feature>
<dbReference type="EMBL" id="JAUDCG010000018">
    <property type="protein sequence ID" value="MDM8157110.1"/>
    <property type="molecule type" value="Genomic_DNA"/>
</dbReference>
<dbReference type="Gene3D" id="1.10.1780.10">
    <property type="entry name" value="Clp, N-terminal domain"/>
    <property type="match status" value="1"/>
</dbReference>
<protein>
    <submittedName>
        <fullName evidence="6">AAA family ATPase</fullName>
    </submittedName>
</protein>
<dbReference type="SMART" id="SM00382">
    <property type="entry name" value="AAA"/>
    <property type="match status" value="1"/>
</dbReference>
<proteinExistence type="predicted"/>
<dbReference type="InterPro" id="IPR027417">
    <property type="entry name" value="P-loop_NTPase"/>
</dbReference>
<evidence type="ECO:0000256" key="4">
    <source>
        <dbReference type="PROSITE-ProRule" id="PRU01251"/>
    </source>
</evidence>
<dbReference type="InterPro" id="IPR050130">
    <property type="entry name" value="ClpA_ClpB"/>
</dbReference>
<evidence type="ECO:0000256" key="1">
    <source>
        <dbReference type="ARBA" id="ARBA00022737"/>
    </source>
</evidence>
<keyword evidence="7" id="KW-1185">Reference proteome</keyword>
<dbReference type="PROSITE" id="PS51903">
    <property type="entry name" value="CLP_R"/>
    <property type="match status" value="1"/>
</dbReference>
<dbReference type="Proteomes" id="UP001529340">
    <property type="component" value="Unassembled WGS sequence"/>
</dbReference>
<accession>A0ABT7UCH7</accession>
<dbReference type="PANTHER" id="PTHR11638:SF175">
    <property type="entry name" value="ATP-DEPENDENT CLP PROTEASE, ATP-BINDING SUBUNIT CLPC"/>
    <property type="match status" value="1"/>
</dbReference>
<dbReference type="Gene3D" id="1.10.8.60">
    <property type="match status" value="1"/>
</dbReference>
<evidence type="ECO:0000256" key="2">
    <source>
        <dbReference type="ARBA" id="ARBA00022741"/>
    </source>
</evidence>
<dbReference type="SUPFAM" id="SSF52540">
    <property type="entry name" value="P-loop containing nucleoside triphosphate hydrolases"/>
    <property type="match status" value="1"/>
</dbReference>
<keyword evidence="3" id="KW-0067">ATP-binding</keyword>
<organism evidence="6 7">
    <name type="scientific">Amedibacillus dolichus</name>
    <dbReference type="NCBI Taxonomy" id="31971"/>
    <lineage>
        <taxon>Bacteria</taxon>
        <taxon>Bacillati</taxon>
        <taxon>Bacillota</taxon>
        <taxon>Erysipelotrichia</taxon>
        <taxon>Erysipelotrichales</taxon>
        <taxon>Erysipelotrichaceae</taxon>
        <taxon>Amedibacillus</taxon>
    </lineage>
</organism>
<dbReference type="InterPro" id="IPR036628">
    <property type="entry name" value="Clp_N_dom_sf"/>
</dbReference>
<dbReference type="Pfam" id="PF17871">
    <property type="entry name" value="AAA_lid_9"/>
    <property type="match status" value="1"/>
</dbReference>
<keyword evidence="1 4" id="KW-0677">Repeat</keyword>
<evidence type="ECO:0000256" key="3">
    <source>
        <dbReference type="ARBA" id="ARBA00022840"/>
    </source>
</evidence>
<dbReference type="InterPro" id="IPR041546">
    <property type="entry name" value="ClpA/ClpB_AAA_lid"/>
</dbReference>
<evidence type="ECO:0000313" key="6">
    <source>
        <dbReference type="EMBL" id="MDM8157110.1"/>
    </source>
</evidence>
<evidence type="ECO:0000313" key="7">
    <source>
        <dbReference type="Proteomes" id="UP001529340"/>
    </source>
</evidence>
<evidence type="ECO:0000259" key="5">
    <source>
        <dbReference type="PROSITE" id="PS51903"/>
    </source>
</evidence>
<keyword evidence="2" id="KW-0547">Nucleotide-binding</keyword>
<dbReference type="InterPro" id="IPR004176">
    <property type="entry name" value="Clp_R_N"/>
</dbReference>
<reference evidence="6" key="2">
    <citation type="submission" date="2023-06" db="EMBL/GenBank/DDBJ databases">
        <authorList>
            <person name="Zeman M."/>
            <person name="Kubasova T."/>
            <person name="Jahodarova E."/>
            <person name="Nykrynova M."/>
            <person name="Rychlik I."/>
        </authorList>
    </citation>
    <scope>NUCLEOTIDE SEQUENCE</scope>
    <source>
        <strain evidence="6">ET39</strain>
    </source>
</reference>
<dbReference type="Pfam" id="PF02861">
    <property type="entry name" value="Clp_N"/>
    <property type="match status" value="1"/>
</dbReference>